<comment type="caution">
    <text evidence="2">The sequence shown here is derived from an EMBL/GenBank/DDBJ whole genome shotgun (WGS) entry which is preliminary data.</text>
</comment>
<evidence type="ECO:0000313" key="3">
    <source>
        <dbReference type="Proteomes" id="UP000314294"/>
    </source>
</evidence>
<evidence type="ECO:0000256" key="1">
    <source>
        <dbReference type="SAM" id="MobiDB-lite"/>
    </source>
</evidence>
<sequence length="114" mass="12694">MVGGPRKNTSVHTAVTDLSLILLVRSTASMSMRILYLTCGGTLMVQGYMSMKTTPAQNLFSSSRTEERRERSRSPEPKGIEELSALTTWIFSDVALRTRPQRCRSIPSELLSIT</sequence>
<dbReference type="EMBL" id="SRLO01000005">
    <property type="protein sequence ID" value="TNN88426.1"/>
    <property type="molecule type" value="Genomic_DNA"/>
</dbReference>
<dbReference type="Proteomes" id="UP000314294">
    <property type="component" value="Unassembled WGS sequence"/>
</dbReference>
<protein>
    <submittedName>
        <fullName evidence="2">Uncharacterized protein</fullName>
    </submittedName>
</protein>
<feature type="compositionally biased region" description="Basic and acidic residues" evidence="1">
    <location>
        <begin position="64"/>
        <end position="79"/>
    </location>
</feature>
<name>A0A4Z2JDU9_9TELE</name>
<dbReference type="AlphaFoldDB" id="A0A4Z2JDU9"/>
<keyword evidence="3" id="KW-1185">Reference proteome</keyword>
<proteinExistence type="predicted"/>
<feature type="region of interest" description="Disordered" evidence="1">
    <location>
        <begin position="56"/>
        <end position="79"/>
    </location>
</feature>
<accession>A0A4Z2JDU9</accession>
<gene>
    <name evidence="2" type="ORF">EYF80_001208</name>
</gene>
<organism evidence="2 3">
    <name type="scientific">Liparis tanakae</name>
    <name type="common">Tanaka's snailfish</name>
    <dbReference type="NCBI Taxonomy" id="230148"/>
    <lineage>
        <taxon>Eukaryota</taxon>
        <taxon>Metazoa</taxon>
        <taxon>Chordata</taxon>
        <taxon>Craniata</taxon>
        <taxon>Vertebrata</taxon>
        <taxon>Euteleostomi</taxon>
        <taxon>Actinopterygii</taxon>
        <taxon>Neopterygii</taxon>
        <taxon>Teleostei</taxon>
        <taxon>Neoteleostei</taxon>
        <taxon>Acanthomorphata</taxon>
        <taxon>Eupercaria</taxon>
        <taxon>Perciformes</taxon>
        <taxon>Cottioidei</taxon>
        <taxon>Cottales</taxon>
        <taxon>Liparidae</taxon>
        <taxon>Liparis</taxon>
    </lineage>
</organism>
<evidence type="ECO:0000313" key="2">
    <source>
        <dbReference type="EMBL" id="TNN88426.1"/>
    </source>
</evidence>
<reference evidence="2 3" key="1">
    <citation type="submission" date="2019-03" db="EMBL/GenBank/DDBJ databases">
        <title>First draft genome of Liparis tanakae, snailfish: a comprehensive survey of snailfish specific genes.</title>
        <authorList>
            <person name="Kim W."/>
            <person name="Song I."/>
            <person name="Jeong J.-H."/>
            <person name="Kim D."/>
            <person name="Kim S."/>
            <person name="Ryu S."/>
            <person name="Song J.Y."/>
            <person name="Lee S.K."/>
        </authorList>
    </citation>
    <scope>NUCLEOTIDE SEQUENCE [LARGE SCALE GENOMIC DNA]</scope>
    <source>
        <tissue evidence="2">Muscle</tissue>
    </source>
</reference>